<sequence>MRTLLFHSRGHRRGVLTVAGLVALGGISLAACAESSNEAPTTPDSSVIAPSEDATADAASDADADAADAAIVLPDVPCAVGNVCHVPTTLTVGSFSALAGRSNSDVWAAGSLGLMIHWDGHVWTDIRSTEVPKDLSTMTGLSLSADWAYGVAGPIVMRRGLSPDSVHKIDTFIPYAFTSIVFLDNGHGYIGASEGSLAPPGTGGLLIELVDFDGVGLMALPPPVVAANNAPMPMNIQALFAVPGNALWAVGQRGTIAHYPLAEADAGPGEGMVLPLANQNNLFAAWGQGDQLWAVGEAGTVIHIDGTTATEEASGTTTTLNAVFGFSKSDIWAAGDSGTLLHFDGKTWSRIPIQGYSGKLRTIWGASPDDVWIGGEGAMFHWGPLP</sequence>
<gene>
    <name evidence="3" type="ORF">AKJ09_04837</name>
</gene>
<feature type="region of interest" description="Disordered" evidence="1">
    <location>
        <begin position="37"/>
        <end position="60"/>
    </location>
</feature>
<dbReference type="KEGG" id="llu:AKJ09_04837"/>
<accession>A0A0K1PXC5</accession>
<name>A0A0K1PXC5_9BACT</name>
<evidence type="ECO:0000313" key="3">
    <source>
        <dbReference type="EMBL" id="AKU98173.1"/>
    </source>
</evidence>
<keyword evidence="4" id="KW-1185">Reference proteome</keyword>
<evidence type="ECO:0000256" key="2">
    <source>
        <dbReference type="SAM" id="SignalP"/>
    </source>
</evidence>
<dbReference type="AlphaFoldDB" id="A0A0K1PXC5"/>
<dbReference type="RefSeq" id="WP_205633765.1">
    <property type="nucleotide sequence ID" value="NZ_CP012333.1"/>
</dbReference>
<keyword evidence="3" id="KW-0378">Hydrolase</keyword>
<organism evidence="3 4">
    <name type="scientific">Labilithrix luteola</name>
    <dbReference type="NCBI Taxonomy" id="1391654"/>
    <lineage>
        <taxon>Bacteria</taxon>
        <taxon>Pseudomonadati</taxon>
        <taxon>Myxococcota</taxon>
        <taxon>Polyangia</taxon>
        <taxon>Polyangiales</taxon>
        <taxon>Labilitrichaceae</taxon>
        <taxon>Labilithrix</taxon>
    </lineage>
</organism>
<evidence type="ECO:0000313" key="4">
    <source>
        <dbReference type="Proteomes" id="UP000064967"/>
    </source>
</evidence>
<dbReference type="EMBL" id="CP012333">
    <property type="protein sequence ID" value="AKU98173.1"/>
    <property type="molecule type" value="Genomic_DNA"/>
</dbReference>
<dbReference type="GO" id="GO:0016787">
    <property type="term" value="F:hydrolase activity"/>
    <property type="evidence" value="ECO:0007669"/>
    <property type="project" value="UniProtKB-KW"/>
</dbReference>
<dbReference type="STRING" id="1391654.AKJ09_04837"/>
<proteinExistence type="predicted"/>
<feature type="signal peptide" evidence="2">
    <location>
        <begin position="1"/>
        <end position="33"/>
    </location>
</feature>
<dbReference type="Proteomes" id="UP000064967">
    <property type="component" value="Chromosome"/>
</dbReference>
<feature type="chain" id="PRO_5005466180" evidence="2">
    <location>
        <begin position="34"/>
        <end position="386"/>
    </location>
</feature>
<evidence type="ECO:0000256" key="1">
    <source>
        <dbReference type="SAM" id="MobiDB-lite"/>
    </source>
</evidence>
<protein>
    <submittedName>
        <fullName evidence="3">Glycosyl hydrolase, BNR repeat protein</fullName>
    </submittedName>
</protein>
<keyword evidence="2" id="KW-0732">Signal</keyword>
<dbReference type="PROSITE" id="PS51257">
    <property type="entry name" value="PROKAR_LIPOPROTEIN"/>
    <property type="match status" value="1"/>
</dbReference>
<reference evidence="3 4" key="1">
    <citation type="submission" date="2015-08" db="EMBL/GenBank/DDBJ databases">
        <authorList>
            <person name="Babu N.S."/>
            <person name="Beckwith C.J."/>
            <person name="Beseler K.G."/>
            <person name="Brison A."/>
            <person name="Carone J.V."/>
            <person name="Caskin T.P."/>
            <person name="Diamond M."/>
            <person name="Durham M.E."/>
            <person name="Foxe J.M."/>
            <person name="Go M."/>
            <person name="Henderson B.A."/>
            <person name="Jones I.B."/>
            <person name="McGettigan J.A."/>
            <person name="Micheletti S.J."/>
            <person name="Nasrallah M.E."/>
            <person name="Ortiz D."/>
            <person name="Piller C.R."/>
            <person name="Privatt S.R."/>
            <person name="Schneider S.L."/>
            <person name="Sharp S."/>
            <person name="Smith T.C."/>
            <person name="Stanton J.D."/>
            <person name="Ullery H.E."/>
            <person name="Wilson R.J."/>
            <person name="Serrano M.G."/>
            <person name="Buck G."/>
            <person name="Lee V."/>
            <person name="Wang Y."/>
            <person name="Carvalho R."/>
            <person name="Voegtly L."/>
            <person name="Shi R."/>
            <person name="Duckworth R."/>
            <person name="Johnson A."/>
            <person name="Loviza R."/>
            <person name="Walstead R."/>
            <person name="Shah Z."/>
            <person name="Kiflezghi M."/>
            <person name="Wade K."/>
            <person name="Ball S.L."/>
            <person name="Bradley K.W."/>
            <person name="Asai D.J."/>
            <person name="Bowman C.A."/>
            <person name="Russell D.A."/>
            <person name="Pope W.H."/>
            <person name="Jacobs-Sera D."/>
            <person name="Hendrix R.W."/>
            <person name="Hatfull G.F."/>
        </authorList>
    </citation>
    <scope>NUCLEOTIDE SEQUENCE [LARGE SCALE GENOMIC DNA]</scope>
    <source>
        <strain evidence="3 4">DSM 27648</strain>
    </source>
</reference>